<dbReference type="GO" id="GO:0004725">
    <property type="term" value="F:protein tyrosine phosphatase activity"/>
    <property type="evidence" value="ECO:0007669"/>
    <property type="project" value="UniProtKB-EC"/>
</dbReference>
<dbReference type="OrthoDB" id="7550081at2"/>
<dbReference type="Pfam" id="PF00149">
    <property type="entry name" value="Metallophos"/>
    <property type="match status" value="1"/>
</dbReference>
<keyword evidence="1" id="KW-0732">Signal</keyword>
<gene>
    <name evidence="3" type="ORF">FM111_06060</name>
</gene>
<dbReference type="InterPro" id="IPR029052">
    <property type="entry name" value="Metallo-depent_PP-like"/>
</dbReference>
<dbReference type="Gene3D" id="3.60.21.10">
    <property type="match status" value="1"/>
</dbReference>
<feature type="chain" id="PRO_5012548811" evidence="1">
    <location>
        <begin position="27"/>
        <end position="379"/>
    </location>
</feature>
<evidence type="ECO:0000313" key="3">
    <source>
        <dbReference type="EMBL" id="SJM57720.1"/>
    </source>
</evidence>
<dbReference type="PRINTS" id="PR00114">
    <property type="entry name" value="STPHPHTASE"/>
</dbReference>
<name>A0A1R4FNW0_BREDI</name>
<feature type="signal peptide" evidence="1">
    <location>
        <begin position="1"/>
        <end position="26"/>
    </location>
</feature>
<dbReference type="InterPro" id="IPR006186">
    <property type="entry name" value="Ser/Thr-sp_prot-phosphatase"/>
</dbReference>
<sequence length="379" mass="40604">MTFCATCSAAFLLAVGLLGEAGSTAAQDVQPVEADGPYVSILPDGWRADSVRKDGDVRRIDVAAGVVTVSAAGSAPAFEVALRPPPEVAASIEPLASGTPLLVLADTHGEYAILVAFLKAQGVIDAQLRWTFGNGHLAVAGDMLDRGAHQIEILWLLYKLEAEARAAGGRLHVLIGNHEALVLRGDRRYLNPRYPEVASRLGVTDYAQLLGPDTVLGVWLRSHPAMLKLGDLLIVHGGVSPHLTESSLDLDAVNAIVRRFLDVPYAVKPLDGSLEALVLGENGPLWYRGYFPMRESSPTATDAAVTASFDRFDVSRILVGHTVVERVSALYDGKVIAVQVYPHEDEATGQPILEGALRLDGVWFRATAQGERLPLDLED</sequence>
<dbReference type="Proteomes" id="UP000195766">
    <property type="component" value="Unassembled WGS sequence"/>
</dbReference>
<reference evidence="3 4" key="1">
    <citation type="submission" date="2017-02" db="EMBL/GenBank/DDBJ databases">
        <authorList>
            <person name="Peterson S.W."/>
        </authorList>
    </citation>
    <scope>NUCLEOTIDE SEQUENCE [LARGE SCALE GENOMIC DNA]</scope>
    <source>
        <strain evidence="3 4">3F5N</strain>
    </source>
</reference>
<dbReference type="EMBL" id="FUIE01000034">
    <property type="protein sequence ID" value="SJM57720.1"/>
    <property type="molecule type" value="Genomic_DNA"/>
</dbReference>
<evidence type="ECO:0000256" key="1">
    <source>
        <dbReference type="SAM" id="SignalP"/>
    </source>
</evidence>
<dbReference type="PANTHER" id="PTHR46546">
    <property type="entry name" value="SHEWANELLA-LIKE PROTEIN PHOSPHATASE 1"/>
    <property type="match status" value="1"/>
</dbReference>
<keyword evidence="3" id="KW-0378">Hydrolase</keyword>
<dbReference type="RefSeq" id="WP_087140017.1">
    <property type="nucleotide sequence ID" value="NZ_FUIE01000034.1"/>
</dbReference>
<accession>A0A1R4FNW0</accession>
<dbReference type="EC" id="3.1.3.48" evidence="3"/>
<evidence type="ECO:0000313" key="4">
    <source>
        <dbReference type="Proteomes" id="UP000195766"/>
    </source>
</evidence>
<dbReference type="AlphaFoldDB" id="A0A1R4FNW0"/>
<dbReference type="SUPFAM" id="SSF56300">
    <property type="entry name" value="Metallo-dependent phosphatases"/>
    <property type="match status" value="1"/>
</dbReference>
<dbReference type="PANTHER" id="PTHR46546:SF4">
    <property type="entry name" value="SHEWANELLA-LIKE PROTEIN PHOSPHATASE 1"/>
    <property type="match status" value="1"/>
</dbReference>
<protein>
    <submittedName>
        <fullName evidence="3">Protein-tyrosine-phosphatase</fullName>
        <ecNumber evidence="3">3.1.3.48</ecNumber>
    </submittedName>
</protein>
<evidence type="ECO:0000259" key="2">
    <source>
        <dbReference type="Pfam" id="PF00149"/>
    </source>
</evidence>
<dbReference type="InterPro" id="IPR004843">
    <property type="entry name" value="Calcineurin-like_PHP"/>
</dbReference>
<feature type="domain" description="Calcineurin-like phosphoesterase" evidence="2">
    <location>
        <begin position="100"/>
        <end position="324"/>
    </location>
</feature>
<organism evidence="3 4">
    <name type="scientific">Brevundimonas diminuta 3F5N</name>
    <dbReference type="NCBI Taxonomy" id="1255603"/>
    <lineage>
        <taxon>Bacteria</taxon>
        <taxon>Pseudomonadati</taxon>
        <taxon>Pseudomonadota</taxon>
        <taxon>Alphaproteobacteria</taxon>
        <taxon>Caulobacterales</taxon>
        <taxon>Caulobacteraceae</taxon>
        <taxon>Brevundimonas</taxon>
    </lineage>
</organism>
<proteinExistence type="predicted"/>